<evidence type="ECO:0000256" key="5">
    <source>
        <dbReference type="SAM" id="SignalP"/>
    </source>
</evidence>
<dbReference type="InParanoid" id="A7STJ4"/>
<feature type="coiled-coil region" evidence="3">
    <location>
        <begin position="223"/>
        <end position="308"/>
    </location>
</feature>
<evidence type="ECO:0000256" key="3">
    <source>
        <dbReference type="SAM" id="Coils"/>
    </source>
</evidence>
<feature type="region of interest" description="Disordered" evidence="4">
    <location>
        <begin position="136"/>
        <end position="215"/>
    </location>
</feature>
<reference evidence="6 7" key="1">
    <citation type="journal article" date="2007" name="Science">
        <title>Sea anemone genome reveals ancestral eumetazoan gene repertoire and genomic organization.</title>
        <authorList>
            <person name="Putnam N.H."/>
            <person name="Srivastava M."/>
            <person name="Hellsten U."/>
            <person name="Dirks B."/>
            <person name="Chapman J."/>
            <person name="Salamov A."/>
            <person name="Terry A."/>
            <person name="Shapiro H."/>
            <person name="Lindquist E."/>
            <person name="Kapitonov V.V."/>
            <person name="Jurka J."/>
            <person name="Genikhovich G."/>
            <person name="Grigoriev I.V."/>
            <person name="Lucas S.M."/>
            <person name="Steele R.E."/>
            <person name="Finnerty J.R."/>
            <person name="Technau U."/>
            <person name="Martindale M.Q."/>
            <person name="Rokhsar D.S."/>
        </authorList>
    </citation>
    <scope>NUCLEOTIDE SEQUENCE [LARGE SCALE GENOMIC DNA]</scope>
    <source>
        <strain evidence="7">CH2 X CH6</strain>
    </source>
</reference>
<gene>
    <name evidence="6" type="ORF">NEMVEDRAFT_v1g217270</name>
</gene>
<dbReference type="Proteomes" id="UP000001593">
    <property type="component" value="Unassembled WGS sequence"/>
</dbReference>
<dbReference type="HOGENOM" id="CLU_850729_0_0_1"/>
<dbReference type="PANTHER" id="PTHR11412">
    <property type="entry name" value="MACROGLOBULIN / COMPLEMENT"/>
    <property type="match status" value="1"/>
</dbReference>
<evidence type="ECO:0000256" key="2">
    <source>
        <dbReference type="ARBA" id="ARBA00022966"/>
    </source>
</evidence>
<dbReference type="STRING" id="45351.A7STJ4"/>
<keyword evidence="1 5" id="KW-0732">Signal</keyword>
<protein>
    <submittedName>
        <fullName evidence="6">Uncharacterized protein</fullName>
    </submittedName>
</protein>
<name>A7STJ4_NEMVE</name>
<dbReference type="EMBL" id="DS469797">
    <property type="protein sequence ID" value="EDO32952.1"/>
    <property type="molecule type" value="Genomic_DNA"/>
</dbReference>
<organism evidence="6 7">
    <name type="scientific">Nematostella vectensis</name>
    <name type="common">Starlet sea anemone</name>
    <dbReference type="NCBI Taxonomy" id="45351"/>
    <lineage>
        <taxon>Eukaryota</taxon>
        <taxon>Metazoa</taxon>
        <taxon>Cnidaria</taxon>
        <taxon>Anthozoa</taxon>
        <taxon>Hexacorallia</taxon>
        <taxon>Actiniaria</taxon>
        <taxon>Edwardsiidae</taxon>
        <taxon>Nematostella</taxon>
    </lineage>
</organism>
<dbReference type="InterPro" id="IPR050473">
    <property type="entry name" value="A2M/Complement_sys"/>
</dbReference>
<dbReference type="Gene3D" id="2.60.40.2950">
    <property type="match status" value="1"/>
</dbReference>
<evidence type="ECO:0000313" key="7">
    <source>
        <dbReference type="Proteomes" id="UP000001593"/>
    </source>
</evidence>
<feature type="compositionally biased region" description="Basic and acidic residues" evidence="4">
    <location>
        <begin position="204"/>
        <end position="215"/>
    </location>
</feature>
<evidence type="ECO:0000313" key="6">
    <source>
        <dbReference type="EMBL" id="EDO32952.1"/>
    </source>
</evidence>
<keyword evidence="2" id="KW-0882">Thioester bond</keyword>
<proteinExistence type="predicted"/>
<evidence type="ECO:0000256" key="4">
    <source>
        <dbReference type="SAM" id="MobiDB-lite"/>
    </source>
</evidence>
<feature type="signal peptide" evidence="5">
    <location>
        <begin position="1"/>
        <end position="26"/>
    </location>
</feature>
<keyword evidence="7" id="KW-1185">Reference proteome</keyword>
<dbReference type="AlphaFoldDB" id="A7STJ4"/>
<sequence>MLKMYALRVSIVVFVGLLGNIHTTKASASKENNTYIILAPNQFRPGMVYTIKVSILKSSAKVNVTAEIASETKSLIENTAVFSQGNTGNLDLKVPFNEAVSSENYYLTVNGSGGLEFSEKSYVRFRENGFSLNIQTDKGVYKPGQTGPKYEQNESLGGLGRSIRKEKRINQESKGKKPAKRTQKKRIVSSPAARRDKKLTLSQGKEEGKTEHQDGNKDIWKMVQNILSKLEKIEEAIVKANSTTAETNFEVAKIKEKLANEEATINNSISNMIKNNMMVFKREQEQFLLQEEQRMSKALNEVGKLQGRVGSLVEEKTNLTKRIKSYQ</sequence>
<keyword evidence="3" id="KW-0175">Coiled coil</keyword>
<dbReference type="PANTHER" id="PTHR11412:SF136">
    <property type="entry name" value="CD109 ANTIGEN"/>
    <property type="match status" value="1"/>
</dbReference>
<accession>A7STJ4</accession>
<feature type="compositionally biased region" description="Basic residues" evidence="4">
    <location>
        <begin position="176"/>
        <end position="187"/>
    </location>
</feature>
<feature type="chain" id="PRO_5002713100" evidence="5">
    <location>
        <begin position="27"/>
        <end position="327"/>
    </location>
</feature>
<evidence type="ECO:0000256" key="1">
    <source>
        <dbReference type="ARBA" id="ARBA00022729"/>
    </source>
</evidence>